<sequence>MPRWCQIPKNMSKINVLKIKDMAGILNYVGSVPRESFWKEEIKASLDANKRQGYVNDIKDNEEDNT</sequence>
<evidence type="ECO:0000313" key="2">
    <source>
        <dbReference type="Proteomes" id="UP000639772"/>
    </source>
</evidence>
<gene>
    <name evidence="1" type="ORF">HPP92_020642</name>
</gene>
<name>A0A835Q127_VANPL</name>
<dbReference type="EMBL" id="JADCNM010000011">
    <property type="protein sequence ID" value="KAG0462166.1"/>
    <property type="molecule type" value="Genomic_DNA"/>
</dbReference>
<reference evidence="1 2" key="1">
    <citation type="journal article" date="2020" name="Nat. Food">
        <title>A phased Vanilla planifolia genome enables genetic improvement of flavour and production.</title>
        <authorList>
            <person name="Hasing T."/>
            <person name="Tang H."/>
            <person name="Brym M."/>
            <person name="Khazi F."/>
            <person name="Huang T."/>
            <person name="Chambers A.H."/>
        </authorList>
    </citation>
    <scope>NUCLEOTIDE SEQUENCE [LARGE SCALE GENOMIC DNA]</scope>
    <source>
        <tissue evidence="1">Leaf</tissue>
    </source>
</reference>
<dbReference type="Proteomes" id="UP000639772">
    <property type="component" value="Chromosome 11"/>
</dbReference>
<dbReference type="AlphaFoldDB" id="A0A835Q127"/>
<proteinExistence type="predicted"/>
<evidence type="ECO:0000313" key="1">
    <source>
        <dbReference type="EMBL" id="KAG0462166.1"/>
    </source>
</evidence>
<accession>A0A835Q127</accession>
<organism evidence="1 2">
    <name type="scientific">Vanilla planifolia</name>
    <name type="common">Vanilla</name>
    <dbReference type="NCBI Taxonomy" id="51239"/>
    <lineage>
        <taxon>Eukaryota</taxon>
        <taxon>Viridiplantae</taxon>
        <taxon>Streptophyta</taxon>
        <taxon>Embryophyta</taxon>
        <taxon>Tracheophyta</taxon>
        <taxon>Spermatophyta</taxon>
        <taxon>Magnoliopsida</taxon>
        <taxon>Liliopsida</taxon>
        <taxon>Asparagales</taxon>
        <taxon>Orchidaceae</taxon>
        <taxon>Vanilloideae</taxon>
        <taxon>Vanilleae</taxon>
        <taxon>Vanilla</taxon>
    </lineage>
</organism>
<comment type="caution">
    <text evidence="1">The sequence shown here is derived from an EMBL/GenBank/DDBJ whole genome shotgun (WGS) entry which is preliminary data.</text>
</comment>
<protein>
    <submittedName>
        <fullName evidence="1">Uncharacterized protein</fullName>
    </submittedName>
</protein>